<dbReference type="Gene3D" id="2.60.40.4070">
    <property type="match status" value="1"/>
</dbReference>
<comment type="caution">
    <text evidence="1">The sequence shown here is derived from an EMBL/GenBank/DDBJ whole genome shotgun (WGS) entry which is preliminary data.</text>
</comment>
<dbReference type="EMBL" id="BGZN01000002">
    <property type="protein sequence ID" value="GBR72684.1"/>
    <property type="molecule type" value="Genomic_DNA"/>
</dbReference>
<keyword evidence="2" id="KW-1185">Reference proteome</keyword>
<evidence type="ECO:0000313" key="2">
    <source>
        <dbReference type="Proteomes" id="UP000269352"/>
    </source>
</evidence>
<dbReference type="Proteomes" id="UP000269352">
    <property type="component" value="Unassembled WGS sequence"/>
</dbReference>
<protein>
    <submittedName>
        <fullName evidence="1">Uncharacterized protein</fullName>
    </submittedName>
</protein>
<proteinExistence type="predicted"/>
<sequence>MIGNKPVYLASNERLAENPQIVTLNNGEDTLYLLVHTVSSAGEHRIYKEEFAAGAFVLNQADYSGAARTLQENYPLAEIAAAELTPVSVLGRMPVFQIGENVLKKYGDLYHFGEDDQPPLISLESYTNIFSPNSGDVYKNNIYYTYDFEDDRSDFIIDARIDVINKATRLPVRSEIVAPYTMVNAPENYHWDGLTDTDVTASEGWYYLRISGTDEAGNPVSGITEDFYLKLKQPEIELFNYTIQNTAYPKIMTKDSTNMLFNLAVFGETVSVDALDYNIKITKQRDPDFTEYLTGKINEQIINVSWYAVKDSKGRNIKDGIYTAECTVFDKAGLFSNSVSVSFEINREPIIALIEKENEIFTPHNASDNYPDTADFAITLLDSGLTVNAPYSYQILSEQEELIIQKDNYTGEKVIWDGKDRFGNYRADGVYILRIKTVDEVGNVYESQETIIKTKIPVKITSPKSVETGINMIPIIGTVTDPGGESSLDFERFEIFVRAGEHKDFNLPENKIDSLDRELWQSIKPLPYYMNDADPDFPDADYGARTGYRAKLAFWQPTENGVYTVLLAVKDMENYKTFAAAVTTVNLANTPLAVVRLSPAAGTTVNINDDYFALKTIWDTSCFNNIFAYEVNVYAVSGNTKTKIVRNYTKTGNLPGNLTIVWDGKDQWRKYVESGEYVIEIFFYDLNDNSLDRQEANVFINNYYDEPLEIDRYEIVNNQVVFINLSEPAKIDVSIYNGQNKLTGNVLEYSAGDLELPLPELAAGFYRVNLKAESLGNAEDFQEATLPLIIDQELSGEGAGLSLPADNVEPRHYFAFAAERTGEYYPAVTDSIRIKIKGYKEKYPYDPYTLSLDYEAAEEFWKYPEDGDSDYVKVEGNNKNLEGNIYIDSKIAQDIYIRTGSSKKDATRNWNGLSTGVRSIGPGHTHYRFTGKTGGSSLFNSAYLRMSAYAYFKNQNDYYDQKGELWKNIYNNIKTYQSEPDYDTLSKQVLPALDNFYLPRGSKKNISVSFQSKRPEYEKVQEKTFYHSQVYNLRKIESYSSNIPIPNEYYDSSKYEIQQDTSSTDLDNSEYMVFEKLPIRLKHSGNITGQHEFRVMRQIEYDEQEFIKTSIWGDVLAASDNIGAGPDDTTGGHNYLTINILIDDFAEPQLEPFEFEITVPVRGLYKGQPFYSGDLSALAAEILGPDMQTIEIPYRVTSNPDCPVTDTDSIHWFVVELPISANTTIYSAEIISTVDSKIKARISYAEDYPQLFAETEYALPWSTALDSNLKSGKLQGFAVYDPLNAGQNKLSDYYPRDAINRETSMFLWKNGELEINPQVRLSGDWKITLKEAKDLQSEHSALSVNYIYRSEADDSQYDYFTVRLDNTAYIDAYLPVYGWIAAGYKENGYSLESRDADSKNWIPDNFYPEYYAQDYVLAEQHNGYLLGFVKISDRNAENVVRLISAGAKGASEALANVLIGKKVSRGEKTRIYAYDYRSWLDIYPDSIVGANTYYITLTPQLYDKEKMNLPSGLADPFGPIYSMRPHGLIFNQEQKPVLTSVLNNSAVEPVDLSRLVVYHLDHTNQLNLAQIYAINDADNDGLLQKDEQGSLASFVDRFSEQFYVPALQRITFANYAVYSGTEDAVLRARGSPSGNLEGFLNDDISMPVVDMLPDNLSGDYTITLNGLTEGMHKFTAREYQIINNYKSVGALSDPVSVIIDLYDPILTVPVINNTVNILAMEFNANEKTTLNVLISGNNWTAPAAKGVNQQNIVLDGLEDGLYTAAINLLDLAGRSSNVVTAAIMIDHTPPQAVINFPVSGQYLPSTFQLLYTAPTEDLSGINELRVEYLADGQWRKLTALNIQAVSCNLYLPAEHGETQVIRLRVDDRAGNIWYSPPVSINIDNDYIYRLNELSLIPLVSASIHQVTGFILTENFSEAGVELYILRNPAELSDLSWPLSNIPGITLNIPTDSPIVYLVGKLGSLYTNLISIPVQLPYFRQKIYQGDMLDIKGDYPGSLNYVVSGDTVSVFYTPLGSKLTYLADQTVLHSLLRLELLKVTSDQAALFEINSANYLYKPLSGGAISLNYAVSEPATRLLTIYPYQDTATRTIQINAGYEHCLDLSEDTVTISAVLENANSLNVVFTKDIVCYPAQELKHDYLNSANIISWSDSQTDIAQYQAALYFISRNGEAELVQSFSTADKRWTSQALTENAFYRFELSGIDKLNNISLAKSITFYSNPGRLIEVQPLNFTQFTSGAASIAFDIGTFAQEVIYAYREDPPLLIDTNIYLYQIFDLLPAKILPASQPVSYYYDATRIEQSLGGDHNSLALYYFQNNNWQPVLETEYTYDPALKRYKYTGAQFYPLAIGAKRFRTWVLEGVSSSYTDSSAEIDLKVYALKENLEVAAQATKLKIISTNVQTMTDILFTNANGYGVLPIKLALGRGITYSIEVADETGVTGSLEFYAEKLPVTFNALIIDGWQLATGSVTLNEGTKYLLDIDAVGYPGADLTYELTGYINMNLGNKTQFIYRPEYIDAGVHLLNILIKDKNVLVHTQTISVNVLDTNRQPFIYNNALLEIKEQETPTAHGVLNITDYDADKIETIELVNVPPNFFIKRVTAEPIIVYDIKPAYDQQGTHNILVRIFDGKNWTTDNIVIKVINVNRPGQIVNPRTVDVLENQLIHYTIDVQDEDGDPLNLDFF</sequence>
<gene>
    <name evidence="1" type="ORF">NO1_0182</name>
</gene>
<evidence type="ECO:0000313" key="1">
    <source>
        <dbReference type="EMBL" id="GBR72684.1"/>
    </source>
</evidence>
<reference evidence="1 2" key="1">
    <citation type="journal article" date="2019" name="ISME J.">
        <title>Genome analyses of uncultured TG2/ZB3 bacteria in 'Margulisbacteria' specifically attached to ectosymbiotic spirochetes of protists in the termite gut.</title>
        <authorList>
            <person name="Utami Y.D."/>
            <person name="Kuwahara H."/>
            <person name="Igai K."/>
            <person name="Murakami T."/>
            <person name="Sugaya K."/>
            <person name="Morikawa T."/>
            <person name="Nagura Y."/>
            <person name="Yuki M."/>
            <person name="Deevong P."/>
            <person name="Inoue T."/>
            <person name="Kihara K."/>
            <person name="Lo N."/>
            <person name="Yamada A."/>
            <person name="Ohkuma M."/>
            <person name="Hongoh Y."/>
        </authorList>
    </citation>
    <scope>NUCLEOTIDE SEQUENCE [LARGE SCALE GENOMIC DNA]</scope>
    <source>
        <strain evidence="1">NkOx7-01</strain>
    </source>
</reference>
<accession>A0A388T900</accession>
<organism evidence="1 2">
    <name type="scientific">Termititenax aidoneus</name>
    <dbReference type="NCBI Taxonomy" id="2218524"/>
    <lineage>
        <taxon>Bacteria</taxon>
        <taxon>Bacillati</taxon>
        <taxon>Candidatus Margulisiibacteriota</taxon>
        <taxon>Candidatus Termititenacia</taxon>
        <taxon>Candidatus Termititenacales</taxon>
        <taxon>Candidatus Termititenacaceae</taxon>
        <taxon>Candidatus Termititenax</taxon>
    </lineage>
</organism>
<name>A0A388T900_TERA1</name>